<proteinExistence type="predicted"/>
<dbReference type="AlphaFoldDB" id="A0AAW0RTQ7"/>
<reference evidence="1 2" key="1">
    <citation type="submission" date="2020-02" db="EMBL/GenBank/DDBJ databases">
        <title>Comparative genomics of the hypocrealean fungal genus Beauvera.</title>
        <authorList>
            <person name="Showalter D.N."/>
            <person name="Bushley K.E."/>
            <person name="Rehner S.A."/>
        </authorList>
    </citation>
    <scope>NUCLEOTIDE SEQUENCE [LARGE SCALE GENOMIC DNA]</scope>
    <source>
        <strain evidence="1 2">ARSEF4384</strain>
    </source>
</reference>
<dbReference type="Proteomes" id="UP001397290">
    <property type="component" value="Unassembled WGS sequence"/>
</dbReference>
<organism evidence="1 2">
    <name type="scientific">Beauveria asiatica</name>
    <dbReference type="NCBI Taxonomy" id="1069075"/>
    <lineage>
        <taxon>Eukaryota</taxon>
        <taxon>Fungi</taxon>
        <taxon>Dikarya</taxon>
        <taxon>Ascomycota</taxon>
        <taxon>Pezizomycotina</taxon>
        <taxon>Sordariomycetes</taxon>
        <taxon>Hypocreomycetidae</taxon>
        <taxon>Hypocreales</taxon>
        <taxon>Cordycipitaceae</taxon>
        <taxon>Beauveria</taxon>
    </lineage>
</organism>
<name>A0AAW0RTQ7_9HYPO</name>
<evidence type="ECO:0000313" key="1">
    <source>
        <dbReference type="EMBL" id="KAK8145316.1"/>
    </source>
</evidence>
<sequence>MDRPFAILTEEDFVRQSGSRSTQTVSSLVANPSSKVRRFYLPDEEDVEVLGNFLVWIDRVRLPENTHDSIDDFIKRCRDLLKLGPPPMRARDEDQVSKAPSYPSEFLTRIVFMVVDIAAPLAGEADRMLRLFLPERLALSTIAAKRTSIMETFQLLVELEEHVGNRIYAAGLFKAFYQTRPDQTEKSTSPGRTNQLPG</sequence>
<gene>
    <name evidence="1" type="ORF">G3M48_004644</name>
</gene>
<keyword evidence="2" id="KW-1185">Reference proteome</keyword>
<comment type="caution">
    <text evidence="1">The sequence shown here is derived from an EMBL/GenBank/DDBJ whole genome shotgun (WGS) entry which is preliminary data.</text>
</comment>
<dbReference type="EMBL" id="JAAHCF010000301">
    <property type="protein sequence ID" value="KAK8145316.1"/>
    <property type="molecule type" value="Genomic_DNA"/>
</dbReference>
<protein>
    <submittedName>
        <fullName evidence="1">Uncharacterized protein</fullName>
    </submittedName>
</protein>
<accession>A0AAW0RTQ7</accession>
<evidence type="ECO:0000313" key="2">
    <source>
        <dbReference type="Proteomes" id="UP001397290"/>
    </source>
</evidence>